<feature type="compositionally biased region" description="Polar residues" evidence="7">
    <location>
        <begin position="141"/>
        <end position="158"/>
    </location>
</feature>
<dbReference type="Pfam" id="PF04082">
    <property type="entry name" value="Fungal_trans"/>
    <property type="match status" value="1"/>
</dbReference>
<evidence type="ECO:0000259" key="8">
    <source>
        <dbReference type="PROSITE" id="PS50048"/>
    </source>
</evidence>
<reference evidence="9" key="2">
    <citation type="journal article" date="2023" name="IMA Fungus">
        <title>Comparative genomic study of the Penicillium genus elucidates a diverse pangenome and 15 lateral gene transfer events.</title>
        <authorList>
            <person name="Petersen C."/>
            <person name="Sorensen T."/>
            <person name="Nielsen M.R."/>
            <person name="Sondergaard T.E."/>
            <person name="Sorensen J.L."/>
            <person name="Fitzpatrick D.A."/>
            <person name="Frisvad J.C."/>
            <person name="Nielsen K.L."/>
        </authorList>
    </citation>
    <scope>NUCLEOTIDE SEQUENCE</scope>
    <source>
        <strain evidence="9">IBT 30069</strain>
    </source>
</reference>
<dbReference type="GO" id="GO:0005634">
    <property type="term" value="C:nucleus"/>
    <property type="evidence" value="ECO:0007669"/>
    <property type="project" value="UniProtKB-SubCell"/>
</dbReference>
<dbReference type="PANTHER" id="PTHR31001">
    <property type="entry name" value="UNCHARACTERIZED TRANSCRIPTIONAL REGULATORY PROTEIN"/>
    <property type="match status" value="1"/>
</dbReference>
<dbReference type="CDD" id="cd00067">
    <property type="entry name" value="GAL4"/>
    <property type="match status" value="1"/>
</dbReference>
<keyword evidence="10" id="KW-1185">Reference proteome</keyword>
<dbReference type="Pfam" id="PF00172">
    <property type="entry name" value="Zn_clus"/>
    <property type="match status" value="1"/>
</dbReference>
<evidence type="ECO:0000256" key="2">
    <source>
        <dbReference type="ARBA" id="ARBA00022723"/>
    </source>
</evidence>
<accession>A0A9W9F5H3</accession>
<comment type="subcellular location">
    <subcellularLocation>
        <location evidence="1">Nucleus</location>
    </subcellularLocation>
</comment>
<feature type="region of interest" description="Disordered" evidence="7">
    <location>
        <begin position="96"/>
        <end position="158"/>
    </location>
</feature>
<protein>
    <recommendedName>
        <fullName evidence="8">Zn(2)-C6 fungal-type domain-containing protein</fullName>
    </recommendedName>
</protein>
<evidence type="ECO:0000256" key="1">
    <source>
        <dbReference type="ARBA" id="ARBA00004123"/>
    </source>
</evidence>
<evidence type="ECO:0000256" key="3">
    <source>
        <dbReference type="ARBA" id="ARBA00023015"/>
    </source>
</evidence>
<evidence type="ECO:0000313" key="9">
    <source>
        <dbReference type="EMBL" id="KAJ5093866.1"/>
    </source>
</evidence>
<sequence>MDDRDPAANPDRSTQVRPTAPRVRLSCEACRQRKVKCDKLSPCTSCQRLGFVCVPVERARLPRGRTRKAPERAGHSDKELADRVAKLEELLRRVASERHEATQSQPEESPWSNDPGTERSSEVKVESVEPLQDHTSHENETQLPTSTVQSGRSRPTTSYMGSSFWEDIMLQTHELRTVLDTRVDNEQLEFKSPTGFGSNFVGSEGSESMSNSPQSVKGIMISAQTRQTLCDIYLHNVDPVFKLLHRPSLRAFLHDNQPYLDYEPEHQAPATLALAVYSAAVCTIDDTQCQLLFGLDKKSVFADLQRETEAALIRADFVITNDLTILQAYVISLLAARCQDQSRRVWTMLSMALRVAQAQCLHMAEPPFQVGPFEQEMRRRCWQGIGQLDMAASLDRASEPMMQAAWLESHPPANINDEDIWPGMEGHVQELPDGTFTDVTLLLVVAAAQSVCRSVAFADFMETSVKSMSMRQQILSDFQRNTSNLLAECQPDTNPFHRYTKRTATVINGWLQLGCLRPLIRSPNFTPPPIQGDVLLKMAAENLRLASESFNDPQMAPWIWFQSLWVPWHGLAVALAELCVCQDPEILYKYWPIVESVYHRTSSVIADSQHGMLWQPLEKLMNRAQDRKREILGEGLTDAIKQVSLTETPLGLAPGQLYPQTSTCPQLEASTCPQAPASFQMQDTTMPMNTTGQIHPAMTMAPLDMGFDSGLEAWPNVWDAMDMSGAEPSSGCDVAWASYNNFIGDVYDTADSMFLPR</sequence>
<comment type="caution">
    <text evidence="9">The sequence shown here is derived from an EMBL/GenBank/DDBJ whole genome shotgun (WGS) entry which is preliminary data.</text>
</comment>
<dbReference type="PROSITE" id="PS50048">
    <property type="entry name" value="ZN2_CY6_FUNGAL_2"/>
    <property type="match status" value="1"/>
</dbReference>
<dbReference type="GO" id="GO:0008270">
    <property type="term" value="F:zinc ion binding"/>
    <property type="evidence" value="ECO:0007669"/>
    <property type="project" value="InterPro"/>
</dbReference>
<dbReference type="AlphaFoldDB" id="A0A9W9F5H3"/>
<dbReference type="CDD" id="cd12148">
    <property type="entry name" value="fungal_TF_MHR"/>
    <property type="match status" value="1"/>
</dbReference>
<dbReference type="OrthoDB" id="435881at2759"/>
<dbReference type="GO" id="GO:0006351">
    <property type="term" value="P:DNA-templated transcription"/>
    <property type="evidence" value="ECO:0007669"/>
    <property type="project" value="InterPro"/>
</dbReference>
<name>A0A9W9F5H3_9EURO</name>
<organism evidence="9 10">
    <name type="scientific">Penicillium angulare</name>
    <dbReference type="NCBI Taxonomy" id="116970"/>
    <lineage>
        <taxon>Eukaryota</taxon>
        <taxon>Fungi</taxon>
        <taxon>Dikarya</taxon>
        <taxon>Ascomycota</taxon>
        <taxon>Pezizomycotina</taxon>
        <taxon>Eurotiomycetes</taxon>
        <taxon>Eurotiomycetidae</taxon>
        <taxon>Eurotiales</taxon>
        <taxon>Aspergillaceae</taxon>
        <taxon>Penicillium</taxon>
    </lineage>
</organism>
<dbReference type="EMBL" id="JAPQKH010000006">
    <property type="protein sequence ID" value="KAJ5093866.1"/>
    <property type="molecule type" value="Genomic_DNA"/>
</dbReference>
<keyword evidence="3" id="KW-0805">Transcription regulation</keyword>
<dbReference type="GO" id="GO:0003677">
    <property type="term" value="F:DNA binding"/>
    <property type="evidence" value="ECO:0007669"/>
    <property type="project" value="UniProtKB-KW"/>
</dbReference>
<evidence type="ECO:0000256" key="5">
    <source>
        <dbReference type="ARBA" id="ARBA00023163"/>
    </source>
</evidence>
<keyword evidence="2" id="KW-0479">Metal-binding</keyword>
<dbReference type="InterPro" id="IPR007219">
    <property type="entry name" value="XnlR_reg_dom"/>
</dbReference>
<feature type="compositionally biased region" description="Polar residues" evidence="7">
    <location>
        <begin position="102"/>
        <end position="115"/>
    </location>
</feature>
<feature type="compositionally biased region" description="Basic and acidic residues" evidence="7">
    <location>
        <begin position="116"/>
        <end position="140"/>
    </location>
</feature>
<evidence type="ECO:0000256" key="4">
    <source>
        <dbReference type="ARBA" id="ARBA00023125"/>
    </source>
</evidence>
<reference evidence="9" key="1">
    <citation type="submission" date="2022-11" db="EMBL/GenBank/DDBJ databases">
        <authorList>
            <person name="Petersen C."/>
        </authorList>
    </citation>
    <scope>NUCLEOTIDE SEQUENCE</scope>
    <source>
        <strain evidence="9">IBT 30069</strain>
    </source>
</reference>
<dbReference type="PANTHER" id="PTHR31001:SF50">
    <property type="entry name" value="ZN(II)2CYS6 TRANSCRIPTION FACTOR (EUROFUNG)"/>
    <property type="match status" value="1"/>
</dbReference>
<dbReference type="Gene3D" id="4.10.240.10">
    <property type="entry name" value="Zn(2)-C6 fungal-type DNA-binding domain"/>
    <property type="match status" value="1"/>
</dbReference>
<dbReference type="SMART" id="SM00066">
    <property type="entry name" value="GAL4"/>
    <property type="match status" value="1"/>
</dbReference>
<evidence type="ECO:0000256" key="7">
    <source>
        <dbReference type="SAM" id="MobiDB-lite"/>
    </source>
</evidence>
<keyword evidence="5" id="KW-0804">Transcription</keyword>
<keyword evidence="6" id="KW-0539">Nucleus</keyword>
<dbReference type="InterPro" id="IPR036864">
    <property type="entry name" value="Zn2-C6_fun-type_DNA-bd_sf"/>
</dbReference>
<feature type="domain" description="Zn(2)-C6 fungal-type" evidence="8">
    <location>
        <begin position="26"/>
        <end position="54"/>
    </location>
</feature>
<keyword evidence="4" id="KW-0238">DNA-binding</keyword>
<evidence type="ECO:0000313" key="10">
    <source>
        <dbReference type="Proteomes" id="UP001149165"/>
    </source>
</evidence>
<dbReference type="Proteomes" id="UP001149165">
    <property type="component" value="Unassembled WGS sequence"/>
</dbReference>
<dbReference type="GO" id="GO:0000981">
    <property type="term" value="F:DNA-binding transcription factor activity, RNA polymerase II-specific"/>
    <property type="evidence" value="ECO:0007669"/>
    <property type="project" value="InterPro"/>
</dbReference>
<evidence type="ECO:0000256" key="6">
    <source>
        <dbReference type="ARBA" id="ARBA00023242"/>
    </source>
</evidence>
<proteinExistence type="predicted"/>
<dbReference type="PROSITE" id="PS00463">
    <property type="entry name" value="ZN2_CY6_FUNGAL_1"/>
    <property type="match status" value="1"/>
</dbReference>
<gene>
    <name evidence="9" type="ORF">N7456_009727</name>
</gene>
<feature type="region of interest" description="Disordered" evidence="7">
    <location>
        <begin position="1"/>
        <end position="21"/>
    </location>
</feature>
<dbReference type="InterPro" id="IPR050613">
    <property type="entry name" value="Sec_Metabolite_Reg"/>
</dbReference>
<dbReference type="InterPro" id="IPR001138">
    <property type="entry name" value="Zn2Cys6_DnaBD"/>
</dbReference>
<dbReference type="SUPFAM" id="SSF57701">
    <property type="entry name" value="Zn2/Cys6 DNA-binding domain"/>
    <property type="match status" value="1"/>
</dbReference>